<protein>
    <submittedName>
        <fullName evidence="1">Protealysin inhibitor emfourin</fullName>
    </submittedName>
</protein>
<accession>A0ABW0B932</accession>
<organism evidence="1 2">
    <name type="scientific">Streptomyces mutomycini</name>
    <dbReference type="NCBI Taxonomy" id="284036"/>
    <lineage>
        <taxon>Bacteria</taxon>
        <taxon>Bacillati</taxon>
        <taxon>Actinomycetota</taxon>
        <taxon>Actinomycetes</taxon>
        <taxon>Kitasatosporales</taxon>
        <taxon>Streptomycetaceae</taxon>
        <taxon>Streptomyces</taxon>
    </lineage>
</organism>
<dbReference type="InterPro" id="IPR049457">
    <property type="entry name" value="Emfourin"/>
</dbReference>
<sequence>MRIRLIRSGGMLGVPHRAEVDTSSRSDGAELERLAHQLLAEPDNRPPAAGPGPPDAYHYTLTVDGRPPHEFTDPGLTEMELQLVERLLGEGY</sequence>
<dbReference type="Proteomes" id="UP001596208">
    <property type="component" value="Unassembled WGS sequence"/>
</dbReference>
<keyword evidence="2" id="KW-1185">Reference proteome</keyword>
<comment type="caution">
    <text evidence="1">The sequence shown here is derived from an EMBL/GenBank/DDBJ whole genome shotgun (WGS) entry which is preliminary data.</text>
</comment>
<gene>
    <name evidence="1" type="ORF">ACFPRK_24435</name>
</gene>
<evidence type="ECO:0000313" key="2">
    <source>
        <dbReference type="Proteomes" id="UP001596208"/>
    </source>
</evidence>
<evidence type="ECO:0000313" key="1">
    <source>
        <dbReference type="EMBL" id="MFC5173720.1"/>
    </source>
</evidence>
<dbReference type="Pfam" id="PF20242">
    <property type="entry name" value="Emfourin"/>
    <property type="match status" value="1"/>
</dbReference>
<proteinExistence type="predicted"/>
<dbReference type="RefSeq" id="WP_065847328.1">
    <property type="nucleotide sequence ID" value="NZ_JBHSKI010000012.1"/>
</dbReference>
<name>A0ABW0B932_9ACTN</name>
<dbReference type="EMBL" id="JBHSKI010000012">
    <property type="protein sequence ID" value="MFC5173720.1"/>
    <property type="molecule type" value="Genomic_DNA"/>
</dbReference>
<reference evidence="2" key="1">
    <citation type="journal article" date="2019" name="Int. J. Syst. Evol. Microbiol.">
        <title>The Global Catalogue of Microorganisms (GCM) 10K type strain sequencing project: providing services to taxonomists for standard genome sequencing and annotation.</title>
        <authorList>
            <consortium name="The Broad Institute Genomics Platform"/>
            <consortium name="The Broad Institute Genome Sequencing Center for Infectious Disease"/>
            <person name="Wu L."/>
            <person name="Ma J."/>
        </authorList>
    </citation>
    <scope>NUCLEOTIDE SEQUENCE [LARGE SCALE GENOMIC DNA]</scope>
    <source>
        <strain evidence="2">CGMCC 4.1721</strain>
    </source>
</reference>